<keyword evidence="9" id="KW-1185">Reference proteome</keyword>
<keyword evidence="4" id="KW-0804">Transcription</keyword>
<dbReference type="SMART" id="SM00448">
    <property type="entry name" value="REC"/>
    <property type="match status" value="1"/>
</dbReference>
<feature type="modified residue" description="4-aspartylphosphate" evidence="5">
    <location>
        <position position="54"/>
    </location>
</feature>
<evidence type="ECO:0000313" key="9">
    <source>
        <dbReference type="Proteomes" id="UP000669179"/>
    </source>
</evidence>
<dbReference type="InterPro" id="IPR011006">
    <property type="entry name" value="CheY-like_superfamily"/>
</dbReference>
<dbReference type="PROSITE" id="PS00622">
    <property type="entry name" value="HTH_LUXR_1"/>
    <property type="match status" value="1"/>
</dbReference>
<dbReference type="PANTHER" id="PTHR43214">
    <property type="entry name" value="TWO-COMPONENT RESPONSE REGULATOR"/>
    <property type="match status" value="1"/>
</dbReference>
<protein>
    <submittedName>
        <fullName evidence="8">Response regulator transcription factor</fullName>
    </submittedName>
</protein>
<keyword evidence="2" id="KW-0805">Transcription regulation</keyword>
<dbReference type="PANTHER" id="PTHR43214:SF24">
    <property type="entry name" value="TRANSCRIPTIONAL REGULATORY PROTEIN NARL-RELATED"/>
    <property type="match status" value="1"/>
</dbReference>
<dbReference type="PRINTS" id="PR00038">
    <property type="entry name" value="HTHLUXR"/>
</dbReference>
<dbReference type="InterPro" id="IPR039420">
    <property type="entry name" value="WalR-like"/>
</dbReference>
<gene>
    <name evidence="8" type="ORF">J4573_47050</name>
</gene>
<dbReference type="Pfam" id="PF00196">
    <property type="entry name" value="GerE"/>
    <property type="match status" value="1"/>
</dbReference>
<comment type="caution">
    <text evidence="8">The sequence shown here is derived from an EMBL/GenBank/DDBJ whole genome shotgun (WGS) entry which is preliminary data.</text>
</comment>
<evidence type="ECO:0000256" key="3">
    <source>
        <dbReference type="ARBA" id="ARBA00023125"/>
    </source>
</evidence>
<dbReference type="SMART" id="SM00421">
    <property type="entry name" value="HTH_LUXR"/>
    <property type="match status" value="1"/>
</dbReference>
<evidence type="ECO:0000259" key="6">
    <source>
        <dbReference type="PROSITE" id="PS50043"/>
    </source>
</evidence>
<keyword evidence="1 5" id="KW-0597">Phosphoprotein</keyword>
<feature type="domain" description="Response regulatory" evidence="7">
    <location>
        <begin position="3"/>
        <end position="119"/>
    </location>
</feature>
<dbReference type="GO" id="GO:0006355">
    <property type="term" value="P:regulation of DNA-templated transcription"/>
    <property type="evidence" value="ECO:0007669"/>
    <property type="project" value="InterPro"/>
</dbReference>
<dbReference type="EMBL" id="JAGEOJ010000028">
    <property type="protein sequence ID" value="MBO2454718.1"/>
    <property type="molecule type" value="Genomic_DNA"/>
</dbReference>
<dbReference type="Pfam" id="PF00072">
    <property type="entry name" value="Response_reg"/>
    <property type="match status" value="1"/>
</dbReference>
<organism evidence="8 9">
    <name type="scientific">Actinomadura barringtoniae</name>
    <dbReference type="NCBI Taxonomy" id="1427535"/>
    <lineage>
        <taxon>Bacteria</taxon>
        <taxon>Bacillati</taxon>
        <taxon>Actinomycetota</taxon>
        <taxon>Actinomycetes</taxon>
        <taxon>Streptosporangiales</taxon>
        <taxon>Thermomonosporaceae</taxon>
        <taxon>Actinomadura</taxon>
    </lineage>
</organism>
<dbReference type="InterPro" id="IPR001789">
    <property type="entry name" value="Sig_transdc_resp-reg_receiver"/>
</dbReference>
<reference evidence="8" key="1">
    <citation type="submission" date="2021-03" db="EMBL/GenBank/DDBJ databases">
        <authorList>
            <person name="Kanchanasin P."/>
            <person name="Saeng-In P."/>
            <person name="Phongsopitanun W."/>
            <person name="Yuki M."/>
            <person name="Kudo T."/>
            <person name="Ohkuma M."/>
            <person name="Tanasupawat S."/>
        </authorList>
    </citation>
    <scope>NUCLEOTIDE SEQUENCE</scope>
    <source>
        <strain evidence="8">GKU 128</strain>
    </source>
</reference>
<dbReference type="PROSITE" id="PS50043">
    <property type="entry name" value="HTH_LUXR_2"/>
    <property type="match status" value="1"/>
</dbReference>
<dbReference type="GO" id="GO:0003677">
    <property type="term" value="F:DNA binding"/>
    <property type="evidence" value="ECO:0007669"/>
    <property type="project" value="UniProtKB-KW"/>
</dbReference>
<dbReference type="Proteomes" id="UP000669179">
    <property type="component" value="Unassembled WGS sequence"/>
</dbReference>
<dbReference type="CDD" id="cd17535">
    <property type="entry name" value="REC_NarL-like"/>
    <property type="match status" value="1"/>
</dbReference>
<sequence length="226" mass="23358">MIRVLLADDEAMIRAGVRAILSADPGIEVTAEAADGHEAIELTLAHRPDVVLLDIRMPRLDGLAAAAELRRAAPATAVIMLTTFGEDEYIARALSDGAAGFLLKSGDPRELIAGVHAVAGGAAYLSPKVAHRLITELSGGRLSHAATARRRTGALTPREREVLTLVGAGLSNAEIAARLHVVEGTVKAYVSAILTRLQVKNRVQAAIVAYEAGLVNATGPGAAGAG</sequence>
<evidence type="ECO:0000313" key="8">
    <source>
        <dbReference type="EMBL" id="MBO2454718.1"/>
    </source>
</evidence>
<keyword evidence="3" id="KW-0238">DNA-binding</keyword>
<proteinExistence type="predicted"/>
<dbReference type="RefSeq" id="WP_208262942.1">
    <property type="nucleotide sequence ID" value="NZ_JAGEOJ010000028.1"/>
</dbReference>
<accession>A0A939T922</accession>
<evidence type="ECO:0000256" key="5">
    <source>
        <dbReference type="PROSITE-ProRule" id="PRU00169"/>
    </source>
</evidence>
<dbReference type="SUPFAM" id="SSF52172">
    <property type="entry name" value="CheY-like"/>
    <property type="match status" value="1"/>
</dbReference>
<evidence type="ECO:0000256" key="1">
    <source>
        <dbReference type="ARBA" id="ARBA00022553"/>
    </source>
</evidence>
<dbReference type="InterPro" id="IPR058245">
    <property type="entry name" value="NreC/VraR/RcsB-like_REC"/>
</dbReference>
<dbReference type="CDD" id="cd06170">
    <property type="entry name" value="LuxR_C_like"/>
    <property type="match status" value="1"/>
</dbReference>
<dbReference type="PROSITE" id="PS50110">
    <property type="entry name" value="RESPONSE_REGULATORY"/>
    <property type="match status" value="1"/>
</dbReference>
<dbReference type="Gene3D" id="3.40.50.2300">
    <property type="match status" value="1"/>
</dbReference>
<feature type="domain" description="HTH luxR-type" evidence="6">
    <location>
        <begin position="148"/>
        <end position="213"/>
    </location>
</feature>
<dbReference type="InterPro" id="IPR016032">
    <property type="entry name" value="Sig_transdc_resp-reg_C-effctor"/>
</dbReference>
<dbReference type="InterPro" id="IPR000792">
    <property type="entry name" value="Tscrpt_reg_LuxR_C"/>
</dbReference>
<evidence type="ECO:0000256" key="2">
    <source>
        <dbReference type="ARBA" id="ARBA00023015"/>
    </source>
</evidence>
<dbReference type="SUPFAM" id="SSF46894">
    <property type="entry name" value="C-terminal effector domain of the bipartite response regulators"/>
    <property type="match status" value="1"/>
</dbReference>
<name>A0A939T922_9ACTN</name>
<dbReference type="AlphaFoldDB" id="A0A939T922"/>
<dbReference type="GO" id="GO:0000160">
    <property type="term" value="P:phosphorelay signal transduction system"/>
    <property type="evidence" value="ECO:0007669"/>
    <property type="project" value="InterPro"/>
</dbReference>
<evidence type="ECO:0000256" key="4">
    <source>
        <dbReference type="ARBA" id="ARBA00023163"/>
    </source>
</evidence>
<evidence type="ECO:0000259" key="7">
    <source>
        <dbReference type="PROSITE" id="PS50110"/>
    </source>
</evidence>